<proteinExistence type="predicted"/>
<dbReference type="Proteomes" id="UP000821845">
    <property type="component" value="Chromosome 2"/>
</dbReference>
<reference evidence="1" key="1">
    <citation type="submission" date="2020-05" db="EMBL/GenBank/DDBJ databases">
        <title>Large-scale comparative analyses of tick genomes elucidate their genetic diversity and vector capacities.</title>
        <authorList>
            <person name="Jia N."/>
            <person name="Wang J."/>
            <person name="Shi W."/>
            <person name="Du L."/>
            <person name="Sun Y."/>
            <person name="Zhan W."/>
            <person name="Jiang J."/>
            <person name="Wang Q."/>
            <person name="Zhang B."/>
            <person name="Ji P."/>
            <person name="Sakyi L.B."/>
            <person name="Cui X."/>
            <person name="Yuan T."/>
            <person name="Jiang B."/>
            <person name="Yang W."/>
            <person name="Lam T.T.-Y."/>
            <person name="Chang Q."/>
            <person name="Ding S."/>
            <person name="Wang X."/>
            <person name="Zhu J."/>
            <person name="Ruan X."/>
            <person name="Zhao L."/>
            <person name="Wei J."/>
            <person name="Que T."/>
            <person name="Du C."/>
            <person name="Cheng J."/>
            <person name="Dai P."/>
            <person name="Han X."/>
            <person name="Huang E."/>
            <person name="Gao Y."/>
            <person name="Liu J."/>
            <person name="Shao H."/>
            <person name="Ye R."/>
            <person name="Li L."/>
            <person name="Wei W."/>
            <person name="Wang X."/>
            <person name="Wang C."/>
            <person name="Yang T."/>
            <person name="Huo Q."/>
            <person name="Li W."/>
            <person name="Guo W."/>
            <person name="Chen H."/>
            <person name="Zhou L."/>
            <person name="Ni X."/>
            <person name="Tian J."/>
            <person name="Zhou Y."/>
            <person name="Sheng Y."/>
            <person name="Liu T."/>
            <person name="Pan Y."/>
            <person name="Xia L."/>
            <person name="Li J."/>
            <person name="Zhao F."/>
            <person name="Cao W."/>
        </authorList>
    </citation>
    <scope>NUCLEOTIDE SEQUENCE</scope>
    <source>
        <strain evidence="1">Hyas-2018</strain>
    </source>
</reference>
<evidence type="ECO:0000313" key="1">
    <source>
        <dbReference type="EMBL" id="KAH6937722.1"/>
    </source>
</evidence>
<dbReference type="EMBL" id="CM023482">
    <property type="protein sequence ID" value="KAH6937722.1"/>
    <property type="molecule type" value="Genomic_DNA"/>
</dbReference>
<accession>A0ACB7SUJ7</accession>
<gene>
    <name evidence="1" type="ORF">HPB50_003711</name>
</gene>
<comment type="caution">
    <text evidence="1">The sequence shown here is derived from an EMBL/GenBank/DDBJ whole genome shotgun (WGS) entry which is preliminary data.</text>
</comment>
<keyword evidence="2" id="KW-1185">Reference proteome</keyword>
<organism evidence="1 2">
    <name type="scientific">Hyalomma asiaticum</name>
    <name type="common">Tick</name>
    <dbReference type="NCBI Taxonomy" id="266040"/>
    <lineage>
        <taxon>Eukaryota</taxon>
        <taxon>Metazoa</taxon>
        <taxon>Ecdysozoa</taxon>
        <taxon>Arthropoda</taxon>
        <taxon>Chelicerata</taxon>
        <taxon>Arachnida</taxon>
        <taxon>Acari</taxon>
        <taxon>Parasitiformes</taxon>
        <taxon>Ixodida</taxon>
        <taxon>Ixodoidea</taxon>
        <taxon>Ixodidae</taxon>
        <taxon>Hyalomminae</taxon>
        <taxon>Hyalomma</taxon>
    </lineage>
</organism>
<name>A0ACB7SUJ7_HYAAI</name>
<evidence type="ECO:0000313" key="2">
    <source>
        <dbReference type="Proteomes" id="UP000821845"/>
    </source>
</evidence>
<sequence>MAKGAQGPGSLCSHSQGVPVNITPPSETDSYPHGCGCCLESRVCVITLYTQWGPLPVPVLCPYCKRQIVTKTVYSSGFLTWMLCGALAALGCFLGCCLMPFCIRGCKDIAHVCPECSRVLGTFRRV</sequence>
<protein>
    <submittedName>
        <fullName evidence="1">Uncharacterized protein</fullName>
    </submittedName>
</protein>